<gene>
    <name evidence="2" type="ORF">WJX74_007570</name>
</gene>
<dbReference type="EMBL" id="JALJOS010000003">
    <property type="protein sequence ID" value="KAK9841543.1"/>
    <property type="molecule type" value="Genomic_DNA"/>
</dbReference>
<feature type="region of interest" description="Disordered" evidence="1">
    <location>
        <begin position="624"/>
        <end position="659"/>
    </location>
</feature>
<feature type="compositionally biased region" description="Basic and acidic residues" evidence="1">
    <location>
        <begin position="432"/>
        <end position="444"/>
    </location>
</feature>
<accession>A0AAW1S775</accession>
<feature type="region of interest" description="Disordered" evidence="1">
    <location>
        <begin position="1"/>
        <end position="79"/>
    </location>
</feature>
<dbReference type="Proteomes" id="UP001438707">
    <property type="component" value="Unassembled WGS sequence"/>
</dbReference>
<feature type="compositionally biased region" description="Polar residues" evidence="1">
    <location>
        <begin position="535"/>
        <end position="545"/>
    </location>
</feature>
<feature type="region of interest" description="Disordered" evidence="1">
    <location>
        <begin position="282"/>
        <end position="376"/>
    </location>
</feature>
<feature type="region of interest" description="Disordered" evidence="1">
    <location>
        <begin position="131"/>
        <end position="165"/>
    </location>
</feature>
<reference evidence="2 3" key="1">
    <citation type="journal article" date="2024" name="Nat. Commun.">
        <title>Phylogenomics reveals the evolutionary origins of lichenization in chlorophyte algae.</title>
        <authorList>
            <person name="Puginier C."/>
            <person name="Libourel C."/>
            <person name="Otte J."/>
            <person name="Skaloud P."/>
            <person name="Haon M."/>
            <person name="Grisel S."/>
            <person name="Petersen M."/>
            <person name="Berrin J.G."/>
            <person name="Delaux P.M."/>
            <person name="Dal Grande F."/>
            <person name="Keller J."/>
        </authorList>
    </citation>
    <scope>NUCLEOTIDE SEQUENCE [LARGE SCALE GENOMIC DNA]</scope>
    <source>
        <strain evidence="2 3">SAG 2145</strain>
    </source>
</reference>
<comment type="caution">
    <text evidence="2">The sequence shown here is derived from an EMBL/GenBank/DDBJ whole genome shotgun (WGS) entry which is preliminary data.</text>
</comment>
<name>A0AAW1S775_9CHLO</name>
<feature type="region of interest" description="Disordered" evidence="1">
    <location>
        <begin position="535"/>
        <end position="604"/>
    </location>
</feature>
<keyword evidence="3" id="KW-1185">Reference proteome</keyword>
<dbReference type="AlphaFoldDB" id="A0AAW1S775"/>
<feature type="compositionally biased region" description="Low complexity" evidence="1">
    <location>
        <begin position="305"/>
        <end position="319"/>
    </location>
</feature>
<feature type="region of interest" description="Disordered" evidence="1">
    <location>
        <begin position="864"/>
        <end position="899"/>
    </location>
</feature>
<feature type="compositionally biased region" description="Polar residues" evidence="1">
    <location>
        <begin position="867"/>
        <end position="877"/>
    </location>
</feature>
<feature type="compositionally biased region" description="Polar residues" evidence="1">
    <location>
        <begin position="138"/>
        <end position="150"/>
    </location>
</feature>
<proteinExistence type="predicted"/>
<evidence type="ECO:0000313" key="3">
    <source>
        <dbReference type="Proteomes" id="UP001438707"/>
    </source>
</evidence>
<feature type="compositionally biased region" description="Polar residues" evidence="1">
    <location>
        <begin position="350"/>
        <end position="364"/>
    </location>
</feature>
<organism evidence="2 3">
    <name type="scientific">Apatococcus lobatus</name>
    <dbReference type="NCBI Taxonomy" id="904363"/>
    <lineage>
        <taxon>Eukaryota</taxon>
        <taxon>Viridiplantae</taxon>
        <taxon>Chlorophyta</taxon>
        <taxon>core chlorophytes</taxon>
        <taxon>Trebouxiophyceae</taxon>
        <taxon>Chlorellales</taxon>
        <taxon>Chlorellaceae</taxon>
        <taxon>Apatococcus</taxon>
    </lineage>
</organism>
<protein>
    <submittedName>
        <fullName evidence="2">Uncharacterized protein</fullName>
    </submittedName>
</protein>
<feature type="compositionally biased region" description="Basic and acidic residues" evidence="1">
    <location>
        <begin position="62"/>
        <end position="71"/>
    </location>
</feature>
<evidence type="ECO:0000256" key="1">
    <source>
        <dbReference type="SAM" id="MobiDB-lite"/>
    </source>
</evidence>
<sequence>MTPTEQLEAYLSTNRDSRQDWLQRISRNTVGPPGASSPRGHTGKPLNSGGHLNENKTGASSDCDRSGEARRAVSKPSKATLLQKLKLAQQQQRPSTVQDPAGPYSQMLRLQSAAPHSRRLKTKSLQRSVSFELPPSNIPQDSKASSQQLKGISLPSPPARRCSSALTGSTSTLLRTHQSQRHAADMSMPSASHALNLGSHSWAAPKVPADARCPGLGMEHDNILFRRSSANACSSSGRVQLMQTPPAQVGPRASPEVHLGSSRASRELHRLWQAAKAIPHASTITPSHVTRGHAQELQEADCGHQPSAASQPSARQAAAKRWRSADGQLSEVQLLSPPPEASGQHMLGSRQRSPQQHAWESGQSPGRPVAPSACRSVRRTQPYPLSCSSRQRHLPSRHLSFVDAVHCSPTARDAAGRFPRSKGSMSVQPEYQPERHAPRPHDHQAGNTGADSAAWVRSEASDRSLDGGTAAMASTPEGMYQAALKRIGALLKPDPDLYGTPARTHLAHHRPHASVDCSRAAITVLDSATRSAPTQAYSATGSNGTEEYAARAGPSYPSHTAVAHSPAEAVESMYDAGQPNASALGSPPQRMQRPGAVAPDASAWSPTGRLKLRLACKVGQIHTQGSNASNIGPAQLLRPTGEASPGKHDDPGSKAQPLQRRDVLQTVASKMSKPGLITSQYVLPVNEIARSQLPSRYTPAGPDRAAHDDHHSLRWSSHLMSSPHQHAPGRGLQSLYQDQAGGRSAAFCLDTEGSLSPSIRQHHWYHSQAGERRGEPVIYGNDEHLHQQMDTALAASAPSGQPQSWMELLPATACSLSPQRQLSAAVMSKSHSPPPTAHPWGPKLWETYLQRGQAMYHKSLDIMPVKSGSNHDQTGCDQASRKPPAPASEAPFTAAHRAASPGFRHEQACQFCTGNI</sequence>
<evidence type="ECO:0000313" key="2">
    <source>
        <dbReference type="EMBL" id="KAK9841543.1"/>
    </source>
</evidence>
<feature type="region of interest" description="Disordered" evidence="1">
    <location>
        <begin position="412"/>
        <end position="472"/>
    </location>
</feature>